<dbReference type="GO" id="GO:0006631">
    <property type="term" value="P:fatty acid metabolic process"/>
    <property type="evidence" value="ECO:0007669"/>
    <property type="project" value="TreeGrafter"/>
</dbReference>
<dbReference type="PANTHER" id="PTHR10824:SF4">
    <property type="entry name" value="ACYL-COENZYME A THIOESTERASE 1-LIKE"/>
    <property type="match status" value="1"/>
</dbReference>
<dbReference type="InterPro" id="IPR016662">
    <property type="entry name" value="Acyl-CoA_thioEstase_long-chain"/>
</dbReference>
<dbReference type="Gene3D" id="3.40.50.1820">
    <property type="entry name" value="alpha/beta hydrolase"/>
    <property type="match status" value="1"/>
</dbReference>
<dbReference type="PIRSF" id="PIRSF016521">
    <property type="entry name" value="Acyl-CoA_hydro"/>
    <property type="match status" value="1"/>
</dbReference>
<accession>A0A1U9K1N6</accession>
<dbReference type="Gene3D" id="2.60.40.2240">
    <property type="entry name" value="Acyl-CoA thioester hydrolase/BAAT N-terminal domain"/>
    <property type="match status" value="1"/>
</dbReference>
<evidence type="ECO:0000259" key="1">
    <source>
        <dbReference type="Pfam" id="PF01738"/>
    </source>
</evidence>
<dbReference type="InterPro" id="IPR029058">
    <property type="entry name" value="AB_hydrolase_fold"/>
</dbReference>
<dbReference type="AlphaFoldDB" id="A0A1U9K1N6"/>
<sequence length="359" mass="38814">MLAFELDFADALIDIDRKLTVKGAPAHAELVIHSKTERAGQIWRSQITVQTDEHGMVNLADVAPSAGSYTTAQPMGLIYTQLAENAASTELFPVSVHHALHTELEAHCAGQVAKTVLTQRLTHATVQRVEINQPGFHGIMFVPSTAGDKPAVMVLKNQSAAPLDEAHAALYAARGYIALALDYAQTPSLDTDPEALMPFKLALAWLRTTMRPKHNFVAVSGYQQGAELALLLGVQLADQVSAVIACEPTAAVRSPYPLAVENSLGPILLASGQQHVSSQYHHTIGQRLEQAGFDYNFQWYDFEGVGAGLSFAHVPTLHLCPDAEQALRLAAANKELWFAIIGFLHQAVIEAARPTQLHA</sequence>
<dbReference type="OrthoDB" id="8922993at2"/>
<dbReference type="InterPro" id="IPR006862">
    <property type="entry name" value="Thio_Ohase/aa_AcTrfase"/>
</dbReference>
<dbReference type="Pfam" id="PF01738">
    <property type="entry name" value="DLH"/>
    <property type="match status" value="1"/>
</dbReference>
<evidence type="ECO:0000313" key="3">
    <source>
        <dbReference type="EMBL" id="AQS51938.1"/>
    </source>
</evidence>
<dbReference type="KEGG" id="phn:PAEH1_10995"/>
<reference evidence="3 4" key="1">
    <citation type="submission" date="2017-01" db="EMBL/GenBank/DDBJ databases">
        <title>Complete Genome Sequence of Paenalcaligenes hominis, Isolated from a paraplegic Patient with neurogenic bladder.</title>
        <authorList>
            <person name="Mukhopadhyay R."/>
            <person name="Joaquin J."/>
            <person name="Hogue R."/>
            <person name="Kilaru A."/>
            <person name="Jospin G."/>
            <person name="Mars K."/>
            <person name="Eisen J.A."/>
            <person name="Chaturvedi V."/>
        </authorList>
    </citation>
    <scope>NUCLEOTIDE SEQUENCE [LARGE SCALE GENOMIC DNA]</scope>
    <source>
        <strain evidence="3 4">15S00501</strain>
    </source>
</reference>
<proteinExistence type="predicted"/>
<name>A0A1U9K1N6_9BURK</name>
<dbReference type="EMBL" id="CP019697">
    <property type="protein sequence ID" value="AQS51938.1"/>
    <property type="molecule type" value="Genomic_DNA"/>
</dbReference>
<organism evidence="3 4">
    <name type="scientific">Paenalcaligenes hominis</name>
    <dbReference type="NCBI Taxonomy" id="643674"/>
    <lineage>
        <taxon>Bacteria</taxon>
        <taxon>Pseudomonadati</taxon>
        <taxon>Pseudomonadota</taxon>
        <taxon>Betaproteobacteria</taxon>
        <taxon>Burkholderiales</taxon>
        <taxon>Alcaligenaceae</taxon>
        <taxon>Paenalcaligenes</taxon>
    </lineage>
</organism>
<gene>
    <name evidence="3" type="ORF">PAEH1_10995</name>
</gene>
<dbReference type="GO" id="GO:0047617">
    <property type="term" value="F:fatty acyl-CoA hydrolase activity"/>
    <property type="evidence" value="ECO:0007669"/>
    <property type="project" value="TreeGrafter"/>
</dbReference>
<dbReference type="PANTHER" id="PTHR10824">
    <property type="entry name" value="ACYL-COENZYME A THIOESTERASE-RELATED"/>
    <property type="match status" value="1"/>
</dbReference>
<dbReference type="STRING" id="643674.PAEH1_10995"/>
<protein>
    <submittedName>
        <fullName evidence="3">Uncharacterized protein</fullName>
    </submittedName>
</protein>
<feature type="domain" description="Acyl-CoA thioester hydrolase/bile acid-CoA amino acid N-acetyltransferase" evidence="2">
    <location>
        <begin position="18"/>
        <end position="133"/>
    </location>
</feature>
<feature type="domain" description="Dienelactone hydrolase" evidence="1">
    <location>
        <begin position="196"/>
        <end position="312"/>
    </location>
</feature>
<dbReference type="SUPFAM" id="SSF53474">
    <property type="entry name" value="alpha/beta-Hydrolases"/>
    <property type="match status" value="1"/>
</dbReference>
<dbReference type="Proteomes" id="UP000189369">
    <property type="component" value="Chromosome"/>
</dbReference>
<dbReference type="InterPro" id="IPR002925">
    <property type="entry name" value="Dienelactn_hydro"/>
</dbReference>
<dbReference type="InterPro" id="IPR042490">
    <property type="entry name" value="Thio_Ohase/BAAT_N"/>
</dbReference>
<evidence type="ECO:0000313" key="4">
    <source>
        <dbReference type="Proteomes" id="UP000189369"/>
    </source>
</evidence>
<dbReference type="Pfam" id="PF04775">
    <property type="entry name" value="Bile_Hydr_Trans"/>
    <property type="match status" value="1"/>
</dbReference>
<dbReference type="GO" id="GO:0006637">
    <property type="term" value="P:acyl-CoA metabolic process"/>
    <property type="evidence" value="ECO:0007669"/>
    <property type="project" value="InterPro"/>
</dbReference>
<evidence type="ECO:0000259" key="2">
    <source>
        <dbReference type="Pfam" id="PF04775"/>
    </source>
</evidence>